<dbReference type="Gene3D" id="2.60.120.680">
    <property type="entry name" value="GOLD domain"/>
    <property type="match status" value="1"/>
</dbReference>
<accession>A0ABP0IND5</accession>
<dbReference type="InterPro" id="IPR036865">
    <property type="entry name" value="CRAL-TRIO_dom_sf"/>
</dbReference>
<dbReference type="PANTHER" id="PTHR45932:SF17">
    <property type="entry name" value="CELLULAR RETINALDEHYDE-BINDING_TRIPLE FUNCTION DOMAIN-CONTAINING PROTEIN"/>
    <property type="match status" value="1"/>
</dbReference>
<dbReference type="InterPro" id="IPR011074">
    <property type="entry name" value="CRAL/TRIO_N_dom"/>
</dbReference>
<organism evidence="1 2">
    <name type="scientific">Durusdinium trenchii</name>
    <dbReference type="NCBI Taxonomy" id="1381693"/>
    <lineage>
        <taxon>Eukaryota</taxon>
        <taxon>Sar</taxon>
        <taxon>Alveolata</taxon>
        <taxon>Dinophyceae</taxon>
        <taxon>Suessiales</taxon>
        <taxon>Symbiodiniaceae</taxon>
        <taxon>Durusdinium</taxon>
    </lineage>
</organism>
<dbReference type="SUPFAM" id="SSF46938">
    <property type="entry name" value="CRAL/TRIO N-terminal domain"/>
    <property type="match status" value="1"/>
</dbReference>
<dbReference type="Proteomes" id="UP001642484">
    <property type="component" value="Unassembled WGS sequence"/>
</dbReference>
<keyword evidence="2" id="KW-1185">Reference proteome</keyword>
<protein>
    <submittedName>
        <fullName evidence="1">Uncharacterized protein</fullName>
    </submittedName>
</protein>
<dbReference type="EMBL" id="CAXAMN010003313">
    <property type="protein sequence ID" value="CAK9003838.1"/>
    <property type="molecule type" value="Genomic_DNA"/>
</dbReference>
<dbReference type="InterPro" id="IPR036273">
    <property type="entry name" value="CRAL/TRIO_N_dom_sf"/>
</dbReference>
<dbReference type="InterPro" id="IPR044834">
    <property type="entry name" value="PATL"/>
</dbReference>
<dbReference type="CDD" id="cd00170">
    <property type="entry name" value="SEC14"/>
    <property type="match status" value="1"/>
</dbReference>
<dbReference type="Gene3D" id="1.10.8.20">
    <property type="entry name" value="N-terminal domain of phosphatidylinositol transfer protein sec14p"/>
    <property type="match status" value="1"/>
</dbReference>
<gene>
    <name evidence="1" type="ORF">CCMP2556_LOCUS7436</name>
</gene>
<dbReference type="SUPFAM" id="SSF52087">
    <property type="entry name" value="CRAL/TRIO domain"/>
    <property type="match status" value="1"/>
</dbReference>
<evidence type="ECO:0000313" key="1">
    <source>
        <dbReference type="EMBL" id="CAK9003838.1"/>
    </source>
</evidence>
<name>A0ABP0IND5_9DINO</name>
<evidence type="ECO:0000313" key="2">
    <source>
        <dbReference type="Proteomes" id="UP001642484"/>
    </source>
</evidence>
<sequence length="389" mass="43434">MADLSKCYLQNLGDSERGKLSELRGQLPQLIQRAKEQSEEAKAMKTLSIWGVELEKETEASDIVLLKYIRAEELDVAKAAERIVETLVFRADCQIDALKDAELPKCYQGHDVISGYDVEGRPVMISRFGKMNLEEVFGDVEAFVRYRAKLMEMAISKLSFKKGEPEDLTQVHDYSGVPLLFQTSQVKGAVSAVTKVFAEHYPETKGVTIFVNFPNAFASMWKAFSVFIPERTLKKFQILGERDQEQLFKFIAPEVVPEAIGGMLGTNGLSGPCKSLTVRARCTEEVPLMKVSKPCSIEWELRVCYWDISYELHFIAEGSNAGYAGSGSEPELVAKSEGMLEATAGVVSGVYEAKVPGELKCKFINNGAWFKSRLCLARAEEKKMKKLFD</sequence>
<dbReference type="PROSITE" id="PS50191">
    <property type="entry name" value="CRAL_TRIO"/>
    <property type="match status" value="1"/>
</dbReference>
<dbReference type="Gene3D" id="3.40.525.10">
    <property type="entry name" value="CRAL-TRIO lipid binding domain"/>
    <property type="match status" value="1"/>
</dbReference>
<proteinExistence type="predicted"/>
<reference evidence="1 2" key="1">
    <citation type="submission" date="2024-02" db="EMBL/GenBank/DDBJ databases">
        <authorList>
            <person name="Chen Y."/>
            <person name="Shah S."/>
            <person name="Dougan E. K."/>
            <person name="Thang M."/>
            <person name="Chan C."/>
        </authorList>
    </citation>
    <scope>NUCLEOTIDE SEQUENCE [LARGE SCALE GENOMIC DNA]</scope>
</reference>
<dbReference type="SMART" id="SM00516">
    <property type="entry name" value="SEC14"/>
    <property type="match status" value="1"/>
</dbReference>
<dbReference type="Pfam" id="PF03765">
    <property type="entry name" value="CRAL_TRIO_N"/>
    <property type="match status" value="1"/>
</dbReference>
<dbReference type="InterPro" id="IPR001251">
    <property type="entry name" value="CRAL-TRIO_dom"/>
</dbReference>
<comment type="caution">
    <text evidence="1">The sequence shown here is derived from an EMBL/GenBank/DDBJ whole genome shotgun (WGS) entry which is preliminary data.</text>
</comment>
<dbReference type="Pfam" id="PF00650">
    <property type="entry name" value="CRAL_TRIO"/>
    <property type="match status" value="1"/>
</dbReference>
<dbReference type="PANTHER" id="PTHR45932">
    <property type="entry name" value="PATELLIN-1"/>
    <property type="match status" value="1"/>
</dbReference>